<dbReference type="GO" id="GO:0015074">
    <property type="term" value="P:DNA integration"/>
    <property type="evidence" value="ECO:0007669"/>
    <property type="project" value="UniProtKB-KW"/>
</dbReference>
<dbReference type="PANTHER" id="PTHR30349">
    <property type="entry name" value="PHAGE INTEGRASE-RELATED"/>
    <property type="match status" value="1"/>
</dbReference>
<evidence type="ECO:0000256" key="5">
    <source>
        <dbReference type="ARBA" id="ARBA00022908"/>
    </source>
</evidence>
<protein>
    <submittedName>
        <fullName evidence="11">Tyrosine recombinase XerD</fullName>
    </submittedName>
</protein>
<dbReference type="GO" id="GO:0003677">
    <property type="term" value="F:DNA binding"/>
    <property type="evidence" value="ECO:0007669"/>
    <property type="project" value="UniProtKB-KW"/>
</dbReference>
<dbReference type="InterPro" id="IPR050090">
    <property type="entry name" value="Tyrosine_recombinase_XerCD"/>
</dbReference>
<dbReference type="GO" id="GO:0006310">
    <property type="term" value="P:DNA recombination"/>
    <property type="evidence" value="ECO:0007669"/>
    <property type="project" value="UniProtKB-KW"/>
</dbReference>
<dbReference type="Gene3D" id="1.10.443.10">
    <property type="entry name" value="Intergrase catalytic core"/>
    <property type="match status" value="1"/>
</dbReference>
<evidence type="ECO:0000256" key="2">
    <source>
        <dbReference type="ARBA" id="ARBA00022490"/>
    </source>
</evidence>
<dbReference type="Pfam" id="PF02899">
    <property type="entry name" value="Phage_int_SAM_1"/>
    <property type="match status" value="1"/>
</dbReference>
<comment type="caution">
    <text evidence="11">The sequence shown here is derived from an EMBL/GenBank/DDBJ whole genome shotgun (WGS) entry which is preliminary data.</text>
</comment>
<dbReference type="SUPFAM" id="SSF56349">
    <property type="entry name" value="DNA breaking-rejoining enzymes"/>
    <property type="match status" value="1"/>
</dbReference>
<organism evidence="11">
    <name type="scientific">gut metagenome</name>
    <dbReference type="NCBI Taxonomy" id="749906"/>
    <lineage>
        <taxon>unclassified sequences</taxon>
        <taxon>metagenomes</taxon>
        <taxon>organismal metagenomes</taxon>
    </lineage>
</organism>
<evidence type="ECO:0000256" key="4">
    <source>
        <dbReference type="ARBA" id="ARBA00022829"/>
    </source>
</evidence>
<keyword evidence="7" id="KW-0233">DNA recombination</keyword>
<dbReference type="GO" id="GO:0005737">
    <property type="term" value="C:cytoplasm"/>
    <property type="evidence" value="ECO:0007669"/>
    <property type="project" value="UniProtKB-SubCell"/>
</dbReference>
<reference evidence="11" key="1">
    <citation type="journal article" date="2012" name="PLoS ONE">
        <title>Gene sets for utilization of primary and secondary nutrition supplies in the distal gut of endangered iberian lynx.</title>
        <authorList>
            <person name="Alcaide M."/>
            <person name="Messina E."/>
            <person name="Richter M."/>
            <person name="Bargiela R."/>
            <person name="Peplies J."/>
            <person name="Huws S.A."/>
            <person name="Newbold C.J."/>
            <person name="Golyshin P.N."/>
            <person name="Simon M.A."/>
            <person name="Lopez G."/>
            <person name="Yakimov M.M."/>
            <person name="Ferrer M."/>
        </authorList>
    </citation>
    <scope>NUCLEOTIDE SEQUENCE</scope>
</reference>
<dbReference type="InterPro" id="IPR002104">
    <property type="entry name" value="Integrase_catalytic"/>
</dbReference>
<feature type="domain" description="Core-binding (CB)" evidence="10">
    <location>
        <begin position="1"/>
        <end position="85"/>
    </location>
</feature>
<evidence type="ECO:0000259" key="10">
    <source>
        <dbReference type="PROSITE" id="PS51900"/>
    </source>
</evidence>
<keyword evidence="5" id="KW-0229">DNA integration</keyword>
<dbReference type="InterPro" id="IPR044068">
    <property type="entry name" value="CB"/>
</dbReference>
<evidence type="ECO:0000256" key="1">
    <source>
        <dbReference type="ARBA" id="ARBA00004496"/>
    </source>
</evidence>
<dbReference type="GO" id="GO:0051301">
    <property type="term" value="P:cell division"/>
    <property type="evidence" value="ECO:0007669"/>
    <property type="project" value="UniProtKB-KW"/>
</dbReference>
<evidence type="ECO:0000256" key="7">
    <source>
        <dbReference type="ARBA" id="ARBA00023172"/>
    </source>
</evidence>
<dbReference type="PROSITE" id="PS51898">
    <property type="entry name" value="TYR_RECOMBINASE"/>
    <property type="match status" value="1"/>
</dbReference>
<proteinExistence type="inferred from homology"/>
<evidence type="ECO:0000256" key="8">
    <source>
        <dbReference type="ARBA" id="ARBA00023306"/>
    </source>
</evidence>
<feature type="domain" description="Tyr recombinase" evidence="9">
    <location>
        <begin position="106"/>
        <end position="288"/>
    </location>
</feature>
<evidence type="ECO:0000259" key="9">
    <source>
        <dbReference type="PROSITE" id="PS51898"/>
    </source>
</evidence>
<dbReference type="GO" id="GO:0007059">
    <property type="term" value="P:chromosome segregation"/>
    <property type="evidence" value="ECO:0007669"/>
    <property type="project" value="UniProtKB-KW"/>
</dbReference>
<dbReference type="PROSITE" id="PS51900">
    <property type="entry name" value="CB"/>
    <property type="match status" value="1"/>
</dbReference>
<dbReference type="Pfam" id="PF00589">
    <property type="entry name" value="Phage_integrase"/>
    <property type="match status" value="1"/>
</dbReference>
<sequence>MLLTDAFVEYLQYERNYSAGTAAYYEADVIELQNFIEEKAGDLNPEEVDASLIREWMVSLMDKGMKASTLNRKLSSLRAYYKFLLKTGVVSVDPLRKITGPKKQKPLPVFVKEADMDRLLDEVDFGDGFQGCRDHLIIEMFYSTGMRLAELVGLNKADVDFSSSLIKVTGKRNKQRLIPFGESLRLGMQAYVNLRNECVPAVSDAFFVRESGVRISRSIVTEIVKRNLSKVVTLKKRSPHVLRHSFATSMLNHHAELGAIKEILGHESLATTEIYTHTTFEELKKVYKQAHPRA</sequence>
<evidence type="ECO:0000313" key="11">
    <source>
        <dbReference type="EMBL" id="EJW98670.1"/>
    </source>
</evidence>
<dbReference type="HAMAP" id="MF_01808">
    <property type="entry name" value="Recomb_XerC_XerD"/>
    <property type="match status" value="1"/>
</dbReference>
<dbReference type="AlphaFoldDB" id="J9CF98"/>
<dbReference type="InterPro" id="IPR010998">
    <property type="entry name" value="Integrase_recombinase_N"/>
</dbReference>
<dbReference type="InterPro" id="IPR023009">
    <property type="entry name" value="Tyrosine_recombinase_XerC/XerD"/>
</dbReference>
<evidence type="ECO:0000256" key="6">
    <source>
        <dbReference type="ARBA" id="ARBA00023125"/>
    </source>
</evidence>
<comment type="subcellular location">
    <subcellularLocation>
        <location evidence="1">Cytoplasm</location>
    </subcellularLocation>
</comment>
<name>J9CF98_9ZZZZ</name>
<dbReference type="PANTHER" id="PTHR30349:SF77">
    <property type="entry name" value="TYROSINE RECOMBINASE XERC"/>
    <property type="match status" value="1"/>
</dbReference>
<gene>
    <name evidence="11" type="ORF">EVA_13226</name>
</gene>
<keyword evidence="8" id="KW-0131">Cell cycle</keyword>
<dbReference type="InterPro" id="IPR004107">
    <property type="entry name" value="Integrase_SAM-like_N"/>
</dbReference>
<evidence type="ECO:0000256" key="3">
    <source>
        <dbReference type="ARBA" id="ARBA00022618"/>
    </source>
</evidence>
<dbReference type="Gene3D" id="1.10.150.130">
    <property type="match status" value="1"/>
</dbReference>
<dbReference type="InterPro" id="IPR013762">
    <property type="entry name" value="Integrase-like_cat_sf"/>
</dbReference>
<accession>J9CF98</accession>
<keyword evidence="2" id="KW-0963">Cytoplasm</keyword>
<dbReference type="EMBL" id="AMCI01004159">
    <property type="protein sequence ID" value="EJW98670.1"/>
    <property type="molecule type" value="Genomic_DNA"/>
</dbReference>
<keyword evidence="4" id="KW-0159">Chromosome partition</keyword>
<dbReference type="InterPro" id="IPR011010">
    <property type="entry name" value="DNA_brk_join_enz"/>
</dbReference>
<keyword evidence="6" id="KW-0238">DNA-binding</keyword>
<keyword evidence="3" id="KW-0132">Cell division</keyword>